<dbReference type="InterPro" id="IPR018389">
    <property type="entry name" value="DctP_fam"/>
</dbReference>
<dbReference type="EMBL" id="DTGT01000220">
    <property type="protein sequence ID" value="HGH61048.1"/>
    <property type="molecule type" value="Genomic_DNA"/>
</dbReference>
<dbReference type="CDD" id="cd13665">
    <property type="entry name" value="PBP2_TRAP_Dctp3_4"/>
    <property type="match status" value="1"/>
</dbReference>
<dbReference type="SUPFAM" id="SSF53850">
    <property type="entry name" value="Periplasmic binding protein-like II"/>
    <property type="match status" value="1"/>
</dbReference>
<gene>
    <name evidence="3" type="ORF">ENV54_07105</name>
</gene>
<dbReference type="Gene3D" id="3.40.190.170">
    <property type="entry name" value="Bacterial extracellular solute-binding protein, family 7"/>
    <property type="match status" value="1"/>
</dbReference>
<proteinExistence type="predicted"/>
<dbReference type="PANTHER" id="PTHR33376:SF15">
    <property type="entry name" value="BLL6794 PROTEIN"/>
    <property type="match status" value="1"/>
</dbReference>
<evidence type="ECO:0000313" key="3">
    <source>
        <dbReference type="EMBL" id="HGH61048.1"/>
    </source>
</evidence>
<evidence type="ECO:0000256" key="2">
    <source>
        <dbReference type="SAM" id="SignalP"/>
    </source>
</evidence>
<name>A0A7C4ARU5_9BACT</name>
<dbReference type="Pfam" id="PF03480">
    <property type="entry name" value="DctP"/>
    <property type="match status" value="1"/>
</dbReference>
<feature type="signal peptide" evidence="2">
    <location>
        <begin position="1"/>
        <end position="24"/>
    </location>
</feature>
<accession>A0A7C4ARU5</accession>
<dbReference type="NCBIfam" id="NF037995">
    <property type="entry name" value="TRAP_S1"/>
    <property type="match status" value="1"/>
</dbReference>
<comment type="caution">
    <text evidence="3">The sequence shown here is derived from an EMBL/GenBank/DDBJ whole genome shotgun (WGS) entry which is preliminary data.</text>
</comment>
<dbReference type="AlphaFoldDB" id="A0A7C4ARU5"/>
<sequence length="338" mass="37761">MFTAVVCSLAIGLMGWGLPQSVLAQTITLTYANFPPAPTFPCVQMERWAKEVRERTKGKVEVKTFPGGTLLGAKNMFDGVVKGVADIGCLATAYQPGRFLFCEVMDLPFLFPSAEMASVVMWDLYEKFRPEAFKDVKVLTLFTCPPANIMSQKPVRNLEELAGMKLRAAGSGVDIMKLLGAAPEGMPMSAVPEALQKGVVQGLVSSLEVLKDMKFAEYCKYVTFTNLWVVPFAVVMNKQKWDALPDDVKKIFDDLSRDQARWTGKYADDHAKEAIEWAKKEQNVEFITLSPDELAKWKAKVEPQVKEYVERAKKGNVPGDEILKELLNLKEKYSKEAK</sequence>
<protein>
    <submittedName>
        <fullName evidence="3">TRAP transporter substrate-binding protein</fullName>
    </submittedName>
</protein>
<dbReference type="InterPro" id="IPR038404">
    <property type="entry name" value="TRAP_DctP_sf"/>
</dbReference>
<feature type="chain" id="PRO_5027855153" evidence="2">
    <location>
        <begin position="25"/>
        <end position="338"/>
    </location>
</feature>
<dbReference type="PANTHER" id="PTHR33376">
    <property type="match status" value="1"/>
</dbReference>
<keyword evidence="1 2" id="KW-0732">Signal</keyword>
<organism evidence="3">
    <name type="scientific">Desulfomonile tiedjei</name>
    <dbReference type="NCBI Taxonomy" id="2358"/>
    <lineage>
        <taxon>Bacteria</taxon>
        <taxon>Pseudomonadati</taxon>
        <taxon>Thermodesulfobacteriota</taxon>
        <taxon>Desulfomonilia</taxon>
        <taxon>Desulfomonilales</taxon>
        <taxon>Desulfomonilaceae</taxon>
        <taxon>Desulfomonile</taxon>
    </lineage>
</organism>
<reference evidence="3" key="1">
    <citation type="journal article" date="2020" name="mSystems">
        <title>Genome- and Community-Level Interaction Insights into Carbon Utilization and Element Cycling Functions of Hydrothermarchaeota in Hydrothermal Sediment.</title>
        <authorList>
            <person name="Zhou Z."/>
            <person name="Liu Y."/>
            <person name="Xu W."/>
            <person name="Pan J."/>
            <person name="Luo Z.H."/>
            <person name="Li M."/>
        </authorList>
    </citation>
    <scope>NUCLEOTIDE SEQUENCE [LARGE SCALE GENOMIC DNA]</scope>
    <source>
        <strain evidence="3">SpSt-769</strain>
    </source>
</reference>
<dbReference type="GO" id="GO:0055085">
    <property type="term" value="P:transmembrane transport"/>
    <property type="evidence" value="ECO:0007669"/>
    <property type="project" value="InterPro"/>
</dbReference>
<evidence type="ECO:0000256" key="1">
    <source>
        <dbReference type="ARBA" id="ARBA00022729"/>
    </source>
</evidence>